<proteinExistence type="predicted"/>
<dbReference type="OrthoDB" id="2974353at2"/>
<name>A0A1M7QWJ7_9BACI</name>
<dbReference type="EMBL" id="FRCZ01000010">
    <property type="protein sequence ID" value="SHN35966.1"/>
    <property type="molecule type" value="Genomic_DNA"/>
</dbReference>
<dbReference type="RefSeq" id="WP_073203248.1">
    <property type="nucleotide sequence ID" value="NZ_FRCZ01000010.1"/>
</dbReference>
<organism evidence="2 3">
    <name type="scientific">Gracilibacillus kekensis</name>
    <dbReference type="NCBI Taxonomy" id="1027249"/>
    <lineage>
        <taxon>Bacteria</taxon>
        <taxon>Bacillati</taxon>
        <taxon>Bacillota</taxon>
        <taxon>Bacilli</taxon>
        <taxon>Bacillales</taxon>
        <taxon>Bacillaceae</taxon>
        <taxon>Gracilibacillus</taxon>
    </lineage>
</organism>
<sequence length="154" mass="18066">MPFINKKKIWLLSFVFIIGILFILVPNIRGPYNLQSVEIDGLKEVGEYKSEINNYSVKVFLKKGPTLHFEYSYVGALFEKNKFIRNIFWIGPSGNDFAVEWKESNIIDIKNLTSSNPNITLDVQKDKYDFRKDPFLQPKETLVEHDKFTKKRLD</sequence>
<evidence type="ECO:0000256" key="1">
    <source>
        <dbReference type="SAM" id="Phobius"/>
    </source>
</evidence>
<reference evidence="2 3" key="1">
    <citation type="submission" date="2016-11" db="EMBL/GenBank/DDBJ databases">
        <authorList>
            <person name="Jaros S."/>
            <person name="Januszkiewicz K."/>
            <person name="Wedrychowicz H."/>
        </authorList>
    </citation>
    <scope>NUCLEOTIDE SEQUENCE [LARGE SCALE GENOMIC DNA]</scope>
    <source>
        <strain evidence="2 3">CGMCC 1.10681</strain>
    </source>
</reference>
<dbReference type="Pfam" id="PF17428">
    <property type="entry name" value="DUF5412"/>
    <property type="match status" value="1"/>
</dbReference>
<dbReference type="InterPro" id="IPR035406">
    <property type="entry name" value="DUF5412"/>
</dbReference>
<keyword evidence="3" id="KW-1185">Reference proteome</keyword>
<dbReference type="Proteomes" id="UP000184184">
    <property type="component" value="Unassembled WGS sequence"/>
</dbReference>
<dbReference type="AlphaFoldDB" id="A0A1M7QWJ7"/>
<protein>
    <submittedName>
        <fullName evidence="2">Uncharacterized protein</fullName>
    </submittedName>
</protein>
<accession>A0A1M7QWJ7</accession>
<keyword evidence="1" id="KW-0812">Transmembrane</keyword>
<keyword evidence="1" id="KW-0472">Membrane</keyword>
<feature type="transmembrane region" description="Helical" evidence="1">
    <location>
        <begin position="9"/>
        <end position="28"/>
    </location>
</feature>
<evidence type="ECO:0000313" key="2">
    <source>
        <dbReference type="EMBL" id="SHN35966.1"/>
    </source>
</evidence>
<evidence type="ECO:0000313" key="3">
    <source>
        <dbReference type="Proteomes" id="UP000184184"/>
    </source>
</evidence>
<gene>
    <name evidence="2" type="ORF">SAMN05216179_3662</name>
</gene>
<keyword evidence="1" id="KW-1133">Transmembrane helix</keyword>